<evidence type="ECO:0000313" key="2">
    <source>
        <dbReference type="Proteomes" id="UP000673383"/>
    </source>
</evidence>
<comment type="caution">
    <text evidence="1">The sequence shown here is derived from an EMBL/GenBank/DDBJ whole genome shotgun (WGS) entry which is preliminary data.</text>
</comment>
<name>A0A8I1Y4Z9_BRAEL</name>
<dbReference type="Proteomes" id="UP000673383">
    <property type="component" value="Unassembled WGS sequence"/>
</dbReference>
<evidence type="ECO:0000313" key="1">
    <source>
        <dbReference type="EMBL" id="MBP1292124.1"/>
    </source>
</evidence>
<organism evidence="1 2">
    <name type="scientific">Bradyrhizobium elkanii</name>
    <dbReference type="NCBI Taxonomy" id="29448"/>
    <lineage>
        <taxon>Bacteria</taxon>
        <taxon>Pseudomonadati</taxon>
        <taxon>Pseudomonadota</taxon>
        <taxon>Alphaproteobacteria</taxon>
        <taxon>Hyphomicrobiales</taxon>
        <taxon>Nitrobacteraceae</taxon>
        <taxon>Bradyrhizobium</taxon>
    </lineage>
</organism>
<dbReference type="EMBL" id="JAFICZ010000001">
    <property type="protein sequence ID" value="MBP1292124.1"/>
    <property type="molecule type" value="Genomic_DNA"/>
</dbReference>
<reference evidence="1" key="1">
    <citation type="submission" date="2021-02" db="EMBL/GenBank/DDBJ databases">
        <title>Genomic Encyclopedia of Type Strains, Phase IV (KMG-V): Genome sequencing to study the core and pangenomes of soil and plant-associated prokaryotes.</title>
        <authorList>
            <person name="Whitman W."/>
        </authorList>
    </citation>
    <scope>NUCLEOTIDE SEQUENCE</scope>
    <source>
        <strain evidence="1">USDA 406</strain>
    </source>
</reference>
<dbReference type="AlphaFoldDB" id="A0A8I1Y4Z9"/>
<proteinExistence type="predicted"/>
<gene>
    <name evidence="1" type="ORF">JOH49_001877</name>
</gene>
<accession>A0A8I1Y4Z9</accession>
<sequence length="33" mass="3529">MHTLGTGGGRTLIAIVYHSAYGHTRESRGPFQG</sequence>
<protein>
    <submittedName>
        <fullName evidence="1">Uncharacterized protein</fullName>
    </submittedName>
</protein>